<name>A0A9X3AE33_9GAMM</name>
<sequence>MARSSRGRKCSFRLALAGSASSKHLGATVATTTSAKNFDLVKSLGADVVIDYKTQDFETILFGYDQMINSQGAKTRQKSLNVLKRGGKLISLTGPADVPFGKSLQMNMFLRLVLWFMSRGG</sequence>
<evidence type="ECO:0000313" key="2">
    <source>
        <dbReference type="EMBL" id="MCT7357842.1"/>
    </source>
</evidence>
<dbReference type="Proteomes" id="UP001147830">
    <property type="component" value="Unassembled WGS sequence"/>
</dbReference>
<dbReference type="RefSeq" id="WP_260974772.1">
    <property type="nucleotide sequence ID" value="NZ_JAOANI010000009.1"/>
</dbReference>
<dbReference type="InterPro" id="IPR052733">
    <property type="entry name" value="Chloroplast_QOR"/>
</dbReference>
<dbReference type="SUPFAM" id="SSF51735">
    <property type="entry name" value="NAD(P)-binding Rossmann-fold domains"/>
    <property type="match status" value="1"/>
</dbReference>
<dbReference type="Pfam" id="PF00107">
    <property type="entry name" value="ADH_zinc_N"/>
    <property type="match status" value="1"/>
</dbReference>
<accession>A0A9X3AE33</accession>
<dbReference type="PANTHER" id="PTHR44013:SF1">
    <property type="entry name" value="ZINC-TYPE ALCOHOL DEHYDROGENASE-LIKE PROTEIN C16A3.02C"/>
    <property type="match status" value="1"/>
</dbReference>
<dbReference type="InterPro" id="IPR013149">
    <property type="entry name" value="ADH-like_C"/>
</dbReference>
<dbReference type="AlphaFoldDB" id="A0A9X3AE33"/>
<proteinExistence type="predicted"/>
<dbReference type="Gene3D" id="3.40.50.720">
    <property type="entry name" value="NAD(P)-binding Rossmann-like Domain"/>
    <property type="match status" value="1"/>
</dbReference>
<gene>
    <name evidence="2" type="ORF">NYR02_02245</name>
</gene>
<keyword evidence="3" id="KW-1185">Reference proteome</keyword>
<evidence type="ECO:0000313" key="3">
    <source>
        <dbReference type="Proteomes" id="UP001147830"/>
    </source>
</evidence>
<feature type="domain" description="Alcohol dehydrogenase-like C-terminal" evidence="1">
    <location>
        <begin position="22"/>
        <end position="94"/>
    </location>
</feature>
<dbReference type="EMBL" id="JAOANI010000009">
    <property type="protein sequence ID" value="MCT7357842.1"/>
    <property type="molecule type" value="Genomic_DNA"/>
</dbReference>
<reference evidence="2" key="1">
    <citation type="journal article" date="2022" name="Front. Microbiol.">
        <title>Genome-based taxonomic rearrangement of Oceanobacter-related bacteria including the description of Thalassolituus hydrocarbonoclasticus sp. nov. and Thalassolituus pacificus sp. nov. and emended description of the genus Thalassolituus.</title>
        <authorList>
            <person name="Dong C."/>
            <person name="Wei L."/>
            <person name="Wang J."/>
            <person name="Lai Q."/>
            <person name="Huang Z."/>
            <person name="Shao Z."/>
        </authorList>
    </citation>
    <scope>NUCLEOTIDE SEQUENCE</scope>
    <source>
        <strain evidence="2">59MF3M-4</strain>
    </source>
</reference>
<evidence type="ECO:0000259" key="1">
    <source>
        <dbReference type="Pfam" id="PF00107"/>
    </source>
</evidence>
<dbReference type="PANTHER" id="PTHR44013">
    <property type="entry name" value="ZINC-TYPE ALCOHOL DEHYDROGENASE-LIKE PROTEIN C16A3.02C"/>
    <property type="match status" value="1"/>
</dbReference>
<dbReference type="InterPro" id="IPR036291">
    <property type="entry name" value="NAD(P)-bd_dom_sf"/>
</dbReference>
<reference evidence="2" key="2">
    <citation type="submission" date="2022-08" db="EMBL/GenBank/DDBJ databases">
        <authorList>
            <person name="Dong C."/>
        </authorList>
    </citation>
    <scope>NUCLEOTIDE SEQUENCE</scope>
    <source>
        <strain evidence="2">59MF3M-4</strain>
    </source>
</reference>
<protein>
    <submittedName>
        <fullName evidence="2">Zinc-binding dehydrogenase</fullName>
    </submittedName>
</protein>
<organism evidence="2 3">
    <name type="scientific">Thalassolituus pacificus</name>
    <dbReference type="NCBI Taxonomy" id="2975440"/>
    <lineage>
        <taxon>Bacteria</taxon>
        <taxon>Pseudomonadati</taxon>
        <taxon>Pseudomonadota</taxon>
        <taxon>Gammaproteobacteria</taxon>
        <taxon>Oceanospirillales</taxon>
        <taxon>Oceanospirillaceae</taxon>
        <taxon>Thalassolituus</taxon>
    </lineage>
</organism>
<comment type="caution">
    <text evidence="2">The sequence shown here is derived from an EMBL/GenBank/DDBJ whole genome shotgun (WGS) entry which is preliminary data.</text>
</comment>